<feature type="compositionally biased region" description="Basic residues" evidence="6">
    <location>
        <begin position="1"/>
        <end position="10"/>
    </location>
</feature>
<dbReference type="EMBL" id="PYSW02000002">
    <property type="protein sequence ID" value="KAG2393574.1"/>
    <property type="molecule type" value="Genomic_DNA"/>
</dbReference>
<keyword evidence="8" id="KW-1185">Reference proteome</keyword>
<dbReference type="GO" id="GO:0000922">
    <property type="term" value="C:spindle pole"/>
    <property type="evidence" value="ECO:0007669"/>
    <property type="project" value="TreeGrafter"/>
</dbReference>
<dbReference type="GO" id="GO:0005737">
    <property type="term" value="C:cytoplasm"/>
    <property type="evidence" value="ECO:0007669"/>
    <property type="project" value="UniProtKB-SubCell"/>
</dbReference>
<feature type="compositionally biased region" description="Low complexity" evidence="6">
    <location>
        <begin position="105"/>
        <end position="125"/>
    </location>
</feature>
<dbReference type="InterPro" id="IPR000048">
    <property type="entry name" value="IQ_motif_EF-hand-BS"/>
</dbReference>
<dbReference type="RefSeq" id="XP_044555468.1">
    <property type="nucleotide sequence ID" value="XM_044697040.1"/>
</dbReference>
<evidence type="ECO:0000313" key="7">
    <source>
        <dbReference type="EMBL" id="KAG2393574.1"/>
    </source>
</evidence>
<feature type="compositionally biased region" description="Polar residues" evidence="6">
    <location>
        <begin position="950"/>
        <end position="968"/>
    </location>
</feature>
<feature type="region of interest" description="Disordered" evidence="6">
    <location>
        <begin position="850"/>
        <end position="880"/>
    </location>
</feature>
<reference evidence="7 8" key="1">
    <citation type="journal article" date="2018" name="BMC Genomics">
        <title>The genome of Naegleria lovaniensis, the basis for a comparative approach to unravel pathogenicity factors of the human pathogenic amoeba N. fowleri.</title>
        <authorList>
            <person name="Liechti N."/>
            <person name="Schurch N."/>
            <person name="Bruggmann R."/>
            <person name="Wittwer M."/>
        </authorList>
    </citation>
    <scope>NUCLEOTIDE SEQUENCE [LARGE SCALE GENOMIC DNA]</scope>
    <source>
        <strain evidence="7 8">ATCC 30569</strain>
    </source>
</reference>
<protein>
    <recommendedName>
        <fullName evidence="9">IQ calmodulin-binding motif family protein</fullName>
    </recommendedName>
</protein>
<dbReference type="GeneID" id="68099559"/>
<keyword evidence="3" id="KW-0677">Repeat</keyword>
<feature type="coiled-coil region" evidence="5">
    <location>
        <begin position="253"/>
        <end position="284"/>
    </location>
</feature>
<evidence type="ECO:0000256" key="2">
    <source>
        <dbReference type="ARBA" id="ARBA00022490"/>
    </source>
</evidence>
<dbReference type="GO" id="GO:0007051">
    <property type="term" value="P:spindle organization"/>
    <property type="evidence" value="ECO:0007669"/>
    <property type="project" value="TreeGrafter"/>
</dbReference>
<organism evidence="7 8">
    <name type="scientific">Naegleria lovaniensis</name>
    <name type="common">Amoeba</name>
    <dbReference type="NCBI Taxonomy" id="51637"/>
    <lineage>
        <taxon>Eukaryota</taxon>
        <taxon>Discoba</taxon>
        <taxon>Heterolobosea</taxon>
        <taxon>Tetramitia</taxon>
        <taxon>Eutetramitia</taxon>
        <taxon>Vahlkampfiidae</taxon>
        <taxon>Naegleria</taxon>
    </lineage>
</organism>
<evidence type="ECO:0000256" key="4">
    <source>
        <dbReference type="ARBA" id="ARBA00022860"/>
    </source>
</evidence>
<feature type="compositionally biased region" description="Polar residues" evidence="6">
    <location>
        <begin position="137"/>
        <end position="151"/>
    </location>
</feature>
<feature type="region of interest" description="Disordered" evidence="6">
    <location>
        <begin position="1"/>
        <end position="151"/>
    </location>
</feature>
<dbReference type="Proteomes" id="UP000816034">
    <property type="component" value="Unassembled WGS sequence"/>
</dbReference>
<feature type="compositionally biased region" description="Pro residues" evidence="6">
    <location>
        <begin position="978"/>
        <end position="988"/>
    </location>
</feature>
<dbReference type="PROSITE" id="PS50096">
    <property type="entry name" value="IQ"/>
    <property type="match status" value="2"/>
</dbReference>
<keyword evidence="4" id="KW-0112">Calmodulin-binding</keyword>
<feature type="compositionally biased region" description="Polar residues" evidence="6">
    <location>
        <begin position="795"/>
        <end position="830"/>
    </location>
</feature>
<dbReference type="AlphaFoldDB" id="A0AA88H4T3"/>
<name>A0AA88H4T3_NAELO</name>
<evidence type="ECO:0000313" key="8">
    <source>
        <dbReference type="Proteomes" id="UP000816034"/>
    </source>
</evidence>
<gene>
    <name evidence="7" type="ORF">C9374_007105</name>
</gene>
<proteinExistence type="predicted"/>
<evidence type="ECO:0000256" key="3">
    <source>
        <dbReference type="ARBA" id="ARBA00022737"/>
    </source>
</evidence>
<dbReference type="Gene3D" id="1.20.5.190">
    <property type="match status" value="1"/>
</dbReference>
<dbReference type="InterPro" id="IPR051185">
    <property type="entry name" value="ASPM"/>
</dbReference>
<evidence type="ECO:0000256" key="6">
    <source>
        <dbReference type="SAM" id="MobiDB-lite"/>
    </source>
</evidence>
<dbReference type="SMART" id="SM00015">
    <property type="entry name" value="IQ"/>
    <property type="match status" value="6"/>
</dbReference>
<feature type="compositionally biased region" description="Low complexity" evidence="6">
    <location>
        <begin position="850"/>
        <end position="864"/>
    </location>
</feature>
<feature type="compositionally biased region" description="Basic and acidic residues" evidence="6">
    <location>
        <begin position="23"/>
        <end position="40"/>
    </location>
</feature>
<comment type="caution">
    <text evidence="7">The sequence shown here is derived from an EMBL/GenBank/DDBJ whole genome shotgun (WGS) entry which is preliminary data.</text>
</comment>
<dbReference type="GO" id="GO:0000278">
    <property type="term" value="P:mitotic cell cycle"/>
    <property type="evidence" value="ECO:0007669"/>
    <property type="project" value="TreeGrafter"/>
</dbReference>
<evidence type="ECO:0000256" key="1">
    <source>
        <dbReference type="ARBA" id="ARBA00004496"/>
    </source>
</evidence>
<keyword evidence="2" id="KW-0963">Cytoplasm</keyword>
<feature type="compositionally biased region" description="Basic and acidic residues" evidence="6">
    <location>
        <begin position="542"/>
        <end position="552"/>
    </location>
</feature>
<dbReference type="PANTHER" id="PTHR22706">
    <property type="entry name" value="ASSEMBLY FACTOR FOR SPINDLE MICROTUBULES"/>
    <property type="match status" value="1"/>
</dbReference>
<dbReference type="GO" id="GO:0051295">
    <property type="term" value="P:establishment of meiotic spindle localization"/>
    <property type="evidence" value="ECO:0007669"/>
    <property type="project" value="TreeGrafter"/>
</dbReference>
<feature type="region of interest" description="Disordered" evidence="6">
    <location>
        <begin position="792"/>
        <end position="830"/>
    </location>
</feature>
<keyword evidence="5" id="KW-0175">Coiled coil</keyword>
<dbReference type="GO" id="GO:0005516">
    <property type="term" value="F:calmodulin binding"/>
    <property type="evidence" value="ECO:0007669"/>
    <property type="project" value="UniProtKB-KW"/>
</dbReference>
<feature type="coiled-coil region" evidence="5">
    <location>
        <begin position="605"/>
        <end position="646"/>
    </location>
</feature>
<feature type="compositionally biased region" description="Low complexity" evidence="6">
    <location>
        <begin position="50"/>
        <end position="60"/>
    </location>
</feature>
<dbReference type="PANTHER" id="PTHR22706:SF1">
    <property type="entry name" value="ASSEMBLY FACTOR FOR SPINDLE MICROTUBULES"/>
    <property type="match status" value="1"/>
</dbReference>
<evidence type="ECO:0008006" key="9">
    <source>
        <dbReference type="Google" id="ProtNLM"/>
    </source>
</evidence>
<sequence length="988" mass="112730">MPVSTRRSKAAAKENGDEEDQEEKTQEASSDSKTKTPIKDRPKRKKKETTTSYSQQQSTSVDEDLMDTNEKLPIQKTPVKARRRRKKNIESDDEELQQQAQPTIENNFSNHGIINNGNNEENISLENRDDDSLFTPKKSSGETTNSEINSDSNAIDESSKLLLALTIQSIYMRKLCEQDFFSQLHHLEVIQSYCRRVLARISFSKLRLRREQISSAASLQQAMYRGFQERNIYTRLVMSMITIQSLFAGYSIRKDLNRRRKDRAQELENKRLQEEELRKIHESSTIISALFRSHISRQYIDSMSRSALVVQSAVVAKHQRRNLSQLICSVSIMQATFRAKFARVEMQKLTSALCVIQSLCTVALNRKRISEQEKRTRDQLITIQSVTRGKQARYFVKRQYSNILVIQAIARSFICTRSYKNEKESLSYSVQANSLENLENSQDTIYSDASIVIQALCKSKTARSECDRALHILPIIQAVILGNITRKEYFTQKCSNSFGSQTKDIQHQLTNKKQSIAKFAKKVDEILTTFLEMENISERVNGEKADIEDSSDKKRKRTLFEEEDRNSNESLLDDETCRVLDYEIKKQKKQTEELLYIIDEKVISKKSQKEQIDDLLVQLDQETEVIEALQKEHDEKYRKLEEELEHNVTAEPPKEDFEETKDHVINVTNVNNQDEIISEKEQDSSLETAEHTGNIQLNDPFDISNISLIGTPKQTSSSKRLSRPLMTTNLTTATSNHTEEHPALPSTITPKTTKFFSVFSPSPISHKPISNNVIRHEQKSLAQLSMLSPSVPKLVSNNRQGMASNEPSQQILSPKSKILNRQQTPVKKSTSRLLNSSFISPSPFLNSSMLTSSLNSTPNTSSLSDNDESEVFMSPNTFNNTQMNRKRKLDQFSNTEIIFPGQVESVPTSNKLKLLKRDDKNVKWAGVNTKLPHPKTNPVADDFNPKHSPNKASSSLNGSTKPILSDSNWRFETDPTKKPPVPPKPPRP</sequence>
<comment type="subcellular location">
    <subcellularLocation>
        <location evidence="1">Cytoplasm</location>
    </subcellularLocation>
</comment>
<accession>A0AA88H4T3</accession>
<evidence type="ECO:0000256" key="5">
    <source>
        <dbReference type="SAM" id="Coils"/>
    </source>
</evidence>
<feature type="region of interest" description="Disordered" evidence="6">
    <location>
        <begin position="542"/>
        <end position="567"/>
    </location>
</feature>
<feature type="region of interest" description="Disordered" evidence="6">
    <location>
        <begin position="926"/>
        <end position="988"/>
    </location>
</feature>